<keyword evidence="4" id="KW-1185">Reference proteome</keyword>
<reference evidence="3 4" key="1">
    <citation type="submission" date="2024-03" db="EMBL/GenBank/DDBJ databases">
        <title>Mouse gut bacterial collection (mGBC) of GemPharmatech.</title>
        <authorList>
            <person name="He Y."/>
            <person name="Dong L."/>
            <person name="Wu D."/>
            <person name="Gao X."/>
            <person name="Lin Z."/>
        </authorList>
    </citation>
    <scope>NUCLEOTIDE SEQUENCE [LARGE SCALE GENOMIC DNA]</scope>
    <source>
        <strain evidence="3 4">54-13</strain>
    </source>
</reference>
<dbReference type="PROSITE" id="PS51257">
    <property type="entry name" value="PROKAR_LIPOPROTEIN"/>
    <property type="match status" value="1"/>
</dbReference>
<dbReference type="InterPro" id="IPR038143">
    <property type="entry name" value="NigD-like_C_dom_sf"/>
</dbReference>
<dbReference type="InterPro" id="IPR024299">
    <property type="entry name" value="NigD-like_OB_dom"/>
</dbReference>
<accession>A0ABV4CWR0</accession>
<feature type="domain" description="NigD-like C-terminal" evidence="2">
    <location>
        <begin position="110"/>
        <end position="217"/>
    </location>
</feature>
<evidence type="ECO:0000313" key="4">
    <source>
        <dbReference type="Proteomes" id="UP001565200"/>
    </source>
</evidence>
<protein>
    <submittedName>
        <fullName evidence="3">NigD-like protein</fullName>
    </submittedName>
</protein>
<evidence type="ECO:0000313" key="3">
    <source>
        <dbReference type="EMBL" id="MEY8245839.1"/>
    </source>
</evidence>
<evidence type="ECO:0000259" key="2">
    <source>
        <dbReference type="Pfam" id="PF17415"/>
    </source>
</evidence>
<dbReference type="Gene3D" id="2.60.40.2370">
    <property type="entry name" value="NigD-like, C-terminal beta sandwich domain"/>
    <property type="match status" value="1"/>
</dbReference>
<dbReference type="RefSeq" id="WP_121699040.1">
    <property type="nucleotide sequence ID" value="NZ_JBCLPP010000025.1"/>
</dbReference>
<dbReference type="InterPro" id="IPR035376">
    <property type="entry name" value="NigD_C"/>
</dbReference>
<gene>
    <name evidence="3" type="ORF">AAK873_09465</name>
</gene>
<organism evidence="3 4">
    <name type="scientific">Heminiphilus faecis</name>
    <dbReference type="NCBI Taxonomy" id="2601703"/>
    <lineage>
        <taxon>Bacteria</taxon>
        <taxon>Pseudomonadati</taxon>
        <taxon>Bacteroidota</taxon>
        <taxon>Bacteroidia</taxon>
        <taxon>Bacteroidales</taxon>
        <taxon>Muribaculaceae</taxon>
        <taxon>Heminiphilus</taxon>
    </lineage>
</organism>
<dbReference type="EMBL" id="JBCLPP010000025">
    <property type="protein sequence ID" value="MEY8245839.1"/>
    <property type="molecule type" value="Genomic_DNA"/>
</dbReference>
<comment type="caution">
    <text evidence="3">The sequence shown here is derived from an EMBL/GenBank/DDBJ whole genome shotgun (WGS) entry which is preliminary data.</text>
</comment>
<evidence type="ECO:0000259" key="1">
    <source>
        <dbReference type="Pfam" id="PF12667"/>
    </source>
</evidence>
<dbReference type="Proteomes" id="UP001565200">
    <property type="component" value="Unassembled WGS sequence"/>
</dbReference>
<dbReference type="Pfam" id="PF12667">
    <property type="entry name" value="NigD_N"/>
    <property type="match status" value="1"/>
</dbReference>
<dbReference type="Pfam" id="PF17415">
    <property type="entry name" value="NigD_C"/>
    <property type="match status" value="1"/>
</dbReference>
<sequence>MKIFKPFVIITGALLLSTTLQSCLDDNDSCNVMRPTALVTVSPNDDGSFVMHLDEKTDLYPSNMSTSPFGKKEVRALVNFDEEVASSDIRRVHINWIDSIRTKNPILADTDNDDIGNDPIEIVKDWVTIGEDGYLTLRLRTLWGYSNIKHEINLLSGVNPENPLEFELRHNAHGDAALRHGDALIAFNLNELQHSEDVLKIKLNWNSYTGKKSAEFEVGMRNNATVNPKYNKDGDLSVNIQ</sequence>
<feature type="domain" description="NigD-like N-terminal OB" evidence="1">
    <location>
        <begin position="38"/>
        <end position="100"/>
    </location>
</feature>
<proteinExistence type="predicted"/>
<name>A0ABV4CWR0_9BACT</name>